<proteinExistence type="inferred from homology"/>
<comment type="similarity">
    <text evidence="1">Belongs to the short-chain dehydrogenases/reductases (SDR) family.</text>
</comment>
<comment type="caution">
    <text evidence="3">The sequence shown here is derived from an EMBL/GenBank/DDBJ whole genome shotgun (WGS) entry which is preliminary data.</text>
</comment>
<dbReference type="SUPFAM" id="SSF51735">
    <property type="entry name" value="NAD(P)-binding Rossmann-fold domains"/>
    <property type="match status" value="1"/>
</dbReference>
<dbReference type="PANTHER" id="PTHR42879:SF2">
    <property type="entry name" value="3-OXOACYL-[ACYL-CARRIER-PROTEIN] REDUCTASE FABG"/>
    <property type="match status" value="1"/>
</dbReference>
<dbReference type="PRINTS" id="PR00080">
    <property type="entry name" value="SDRFAMILY"/>
</dbReference>
<dbReference type="FunFam" id="3.40.50.720:FF:000173">
    <property type="entry name" value="3-oxoacyl-[acyl-carrier protein] reductase"/>
    <property type="match status" value="1"/>
</dbReference>
<gene>
    <name evidence="3" type="ORF">F4Y60_09740</name>
</gene>
<accession>A0A6B0Y0Q5</accession>
<evidence type="ECO:0000313" key="3">
    <source>
        <dbReference type="EMBL" id="MXY34351.1"/>
    </source>
</evidence>
<dbReference type="Pfam" id="PF13561">
    <property type="entry name" value="adh_short_C2"/>
    <property type="match status" value="1"/>
</dbReference>
<dbReference type="InterPro" id="IPR050259">
    <property type="entry name" value="SDR"/>
</dbReference>
<dbReference type="InterPro" id="IPR002347">
    <property type="entry name" value="SDR_fam"/>
</dbReference>
<dbReference type="InterPro" id="IPR036291">
    <property type="entry name" value="NAD(P)-bd_dom_sf"/>
</dbReference>
<dbReference type="PANTHER" id="PTHR42879">
    <property type="entry name" value="3-OXOACYL-(ACYL-CARRIER-PROTEIN) REDUCTASE"/>
    <property type="match status" value="1"/>
</dbReference>
<dbReference type="Gene3D" id="3.40.50.720">
    <property type="entry name" value="NAD(P)-binding Rossmann-like Domain"/>
    <property type="match status" value="1"/>
</dbReference>
<dbReference type="EMBL" id="VXRY01000388">
    <property type="protein sequence ID" value="MXY34351.1"/>
    <property type="molecule type" value="Genomic_DNA"/>
</dbReference>
<organism evidence="3">
    <name type="scientific">Boseongicola sp. SB0664_bin_43</name>
    <dbReference type="NCBI Taxonomy" id="2604844"/>
    <lineage>
        <taxon>Bacteria</taxon>
        <taxon>Pseudomonadati</taxon>
        <taxon>Pseudomonadota</taxon>
        <taxon>Alphaproteobacteria</taxon>
        <taxon>Rhodobacterales</taxon>
        <taxon>Paracoccaceae</taxon>
        <taxon>Boseongicola</taxon>
    </lineage>
</organism>
<evidence type="ECO:0000256" key="2">
    <source>
        <dbReference type="ARBA" id="ARBA00023002"/>
    </source>
</evidence>
<sequence length="283" mass="29701">MNRQGPCSGSNRDVRWRPGPHVQNRIHGEHPLEIKGDHVLITGGCGDIGLGIARAFLGRGKRITLVDRNIAPGEALAADHDRASLVELDLADAEAVAARLEPLAQSPDAPDVLINGVGWTPKTGPGGKPWTTWEMPVEHFSRVVAVNLTAVFQCTGIFIPAMLARGHGRIINIASLAARIGGTVAPVHYVSGKAGVLGLTKAVARELGGTGLTINAINPGRIDTRMIKDVPDETNQAIAARIPIGRLGLPADVAKVCLFLASDLADYLTGTTIEVNGGLYVGP</sequence>
<dbReference type="AlphaFoldDB" id="A0A6B0Y0Q5"/>
<reference evidence="3" key="1">
    <citation type="submission" date="2019-09" db="EMBL/GenBank/DDBJ databases">
        <title>Characterisation of the sponge microbiome using genome-centric metagenomics.</title>
        <authorList>
            <person name="Engelberts J.P."/>
            <person name="Robbins S.J."/>
            <person name="De Goeij J.M."/>
            <person name="Aranda M."/>
            <person name="Bell S.C."/>
            <person name="Webster N.S."/>
        </authorList>
    </citation>
    <scope>NUCLEOTIDE SEQUENCE</scope>
    <source>
        <strain evidence="3">SB0664_bin_43</strain>
    </source>
</reference>
<evidence type="ECO:0000256" key="1">
    <source>
        <dbReference type="ARBA" id="ARBA00006484"/>
    </source>
</evidence>
<protein>
    <submittedName>
        <fullName evidence="3">SDR family oxidoreductase</fullName>
    </submittedName>
</protein>
<name>A0A6B0Y0Q5_9RHOB</name>
<keyword evidence="2" id="KW-0560">Oxidoreductase</keyword>
<dbReference type="PRINTS" id="PR00081">
    <property type="entry name" value="GDHRDH"/>
</dbReference>
<dbReference type="GO" id="GO:0016491">
    <property type="term" value="F:oxidoreductase activity"/>
    <property type="evidence" value="ECO:0007669"/>
    <property type="project" value="UniProtKB-KW"/>
</dbReference>